<dbReference type="SUPFAM" id="SSF48452">
    <property type="entry name" value="TPR-like"/>
    <property type="match status" value="1"/>
</dbReference>
<dbReference type="Proteomes" id="UP001548189">
    <property type="component" value="Unassembled WGS sequence"/>
</dbReference>
<dbReference type="InterPro" id="IPR013360">
    <property type="entry name" value="Pilus_4_PilW"/>
</dbReference>
<dbReference type="PANTHER" id="PTHR44227">
    <property type="match status" value="1"/>
</dbReference>
<dbReference type="PANTHER" id="PTHR44227:SF3">
    <property type="entry name" value="PROTEIN O-MANNOSYL-TRANSFERASE TMTC4"/>
    <property type="match status" value="1"/>
</dbReference>
<dbReference type="SMART" id="SM00028">
    <property type="entry name" value="TPR"/>
    <property type="match status" value="4"/>
</dbReference>
<dbReference type="EMBL" id="JBEVCJ010000013">
    <property type="protein sequence ID" value="MET1255761.1"/>
    <property type="molecule type" value="Genomic_DNA"/>
</dbReference>
<name>A0ABV2BV24_9GAMM</name>
<protein>
    <submittedName>
        <fullName evidence="1">Type IV pilus biogenesis/stability protein PilW</fullName>
    </submittedName>
</protein>
<organism evidence="1 2">
    <name type="scientific">Aliikangiella maris</name>
    <dbReference type="NCBI Taxonomy" id="3162458"/>
    <lineage>
        <taxon>Bacteria</taxon>
        <taxon>Pseudomonadati</taxon>
        <taxon>Pseudomonadota</taxon>
        <taxon>Gammaproteobacteria</taxon>
        <taxon>Oceanospirillales</taxon>
        <taxon>Pleioneaceae</taxon>
        <taxon>Aliikangiella</taxon>
    </lineage>
</organism>
<dbReference type="InterPro" id="IPR052346">
    <property type="entry name" value="O-mannosyl-transferase_TMTC"/>
</dbReference>
<dbReference type="Gene3D" id="1.25.40.10">
    <property type="entry name" value="Tetratricopeptide repeat domain"/>
    <property type="match status" value="1"/>
</dbReference>
<dbReference type="NCBIfam" id="TIGR02521">
    <property type="entry name" value="type_IV_pilW"/>
    <property type="match status" value="1"/>
</dbReference>
<dbReference type="InterPro" id="IPR019734">
    <property type="entry name" value="TPR_rpt"/>
</dbReference>
<dbReference type="PROSITE" id="PS50005">
    <property type="entry name" value="TPR"/>
    <property type="match status" value="3"/>
</dbReference>
<comment type="caution">
    <text evidence="1">The sequence shown here is derived from an EMBL/GenBank/DDBJ whole genome shotgun (WGS) entry which is preliminary data.</text>
</comment>
<reference evidence="1 2" key="1">
    <citation type="submission" date="2024-06" db="EMBL/GenBank/DDBJ databases">
        <authorList>
            <person name="Li F."/>
        </authorList>
    </citation>
    <scope>NUCLEOTIDE SEQUENCE [LARGE SCALE GENOMIC DNA]</scope>
    <source>
        <strain evidence="1 2">GXAS 311</strain>
    </source>
</reference>
<evidence type="ECO:0000313" key="1">
    <source>
        <dbReference type="EMBL" id="MET1255761.1"/>
    </source>
</evidence>
<dbReference type="Pfam" id="PF14559">
    <property type="entry name" value="TPR_19"/>
    <property type="match status" value="1"/>
</dbReference>
<proteinExistence type="predicted"/>
<keyword evidence="2" id="KW-1185">Reference proteome</keyword>
<accession>A0ABV2BV24</accession>
<dbReference type="InterPro" id="IPR011990">
    <property type="entry name" value="TPR-like_helical_dom_sf"/>
</dbReference>
<sequence length="266" mass="30890">MLIRKLIILSLGFILVACETTRKTETGNIGRTVKPSAEGRFNKIEAAEKRVGYGLTYIKYHNYTRAKFHLDKALEYNPKSGNVHYGLGIYYQRIKEREKAREHFEEALSIDNKKPEYMNAFGAFLCEGGEYKKAEAEFQKAIKVPTYTDIASAFYNIGLCALKQNNIDKADDYFRKALNRDRHRPDALIEMAKIEFIKKRYSRVLDYVRRFESSAATTSESAWLGLKAAHYLRDKDTIAKYGVILEERFPDSEETAEYLDNKRQWM</sequence>
<gene>
    <name evidence="1" type="primary">pilW</name>
    <name evidence="1" type="ORF">ABVT43_11545</name>
</gene>
<evidence type="ECO:0000313" key="2">
    <source>
        <dbReference type="Proteomes" id="UP001548189"/>
    </source>
</evidence>
<dbReference type="PROSITE" id="PS51257">
    <property type="entry name" value="PROKAR_LIPOPROTEIN"/>
    <property type="match status" value="1"/>
</dbReference>
<dbReference type="Pfam" id="PF00515">
    <property type="entry name" value="TPR_1"/>
    <property type="match status" value="1"/>
</dbReference>